<evidence type="ECO:0000256" key="1">
    <source>
        <dbReference type="ARBA" id="ARBA00009437"/>
    </source>
</evidence>
<comment type="caution">
    <text evidence="6">The sequence shown here is derived from an EMBL/GenBank/DDBJ whole genome shotgun (WGS) entry which is preliminary data.</text>
</comment>
<protein>
    <submittedName>
        <fullName evidence="6">LysR substrate-binding domain-containing protein</fullName>
    </submittedName>
</protein>
<sequence length="281" mass="30450">MRRLEETLGGTLFERDIQGARPTALGLAVLDRAEPIVHLLHELEQRLAALHAQRDRLLRVGWATTPLHELLLRCLDCVDVGVRRPRVRTAASSWELAELVRAGEIDIALIDTYSDTPPLSRTDLAEVVVGWSQVALAMGATHPLARAPSIAMADLADEDWITCSGPDGCTDKLRALCAGSGFDPRLTHYLPPVSDCRGAILRSRRCVTLHQVLRPVPPGVVLRPIADLTLGIRHSLLSRPDGPGAALMPAFARCLISALRVLARQRATAVDASGLRAVRPA</sequence>
<dbReference type="PANTHER" id="PTHR30346">
    <property type="entry name" value="TRANSCRIPTIONAL DUAL REGULATOR HCAR-RELATED"/>
    <property type="match status" value="1"/>
</dbReference>
<dbReference type="Gene3D" id="3.40.190.290">
    <property type="match status" value="1"/>
</dbReference>
<evidence type="ECO:0000313" key="7">
    <source>
        <dbReference type="Proteomes" id="UP001522868"/>
    </source>
</evidence>
<dbReference type="Pfam" id="PF03466">
    <property type="entry name" value="LysR_substrate"/>
    <property type="match status" value="1"/>
</dbReference>
<keyword evidence="7" id="KW-1185">Reference proteome</keyword>
<dbReference type="Gene3D" id="1.10.10.10">
    <property type="entry name" value="Winged helix-like DNA-binding domain superfamily/Winged helix DNA-binding domain"/>
    <property type="match status" value="1"/>
</dbReference>
<gene>
    <name evidence="6" type="ORF">M1O15_14730</name>
</gene>
<evidence type="ECO:0000256" key="4">
    <source>
        <dbReference type="ARBA" id="ARBA00023163"/>
    </source>
</evidence>
<reference evidence="6 7" key="1">
    <citation type="submission" date="2022-04" db="EMBL/GenBank/DDBJ databases">
        <title>Streptomyces sp. nov. LCR6-01 isolated from Lichen of Dirinaria sp.</title>
        <authorList>
            <person name="Kanchanasin P."/>
            <person name="Tanasupawat S."/>
            <person name="Phongsopitanun W."/>
        </authorList>
    </citation>
    <scope>NUCLEOTIDE SEQUENCE [LARGE SCALE GENOMIC DNA]</scope>
    <source>
        <strain evidence="6 7">LCR6-01</strain>
    </source>
</reference>
<organism evidence="6 7">
    <name type="scientific">Streptomyces lichenis</name>
    <dbReference type="NCBI Taxonomy" id="2306967"/>
    <lineage>
        <taxon>Bacteria</taxon>
        <taxon>Bacillati</taxon>
        <taxon>Actinomycetota</taxon>
        <taxon>Actinomycetes</taxon>
        <taxon>Kitasatosporales</taxon>
        <taxon>Streptomycetaceae</taxon>
        <taxon>Streptomyces</taxon>
    </lineage>
</organism>
<dbReference type="EMBL" id="JALPTH010000012">
    <property type="protein sequence ID" value="MCK8678623.1"/>
    <property type="molecule type" value="Genomic_DNA"/>
</dbReference>
<keyword evidence="4" id="KW-0804">Transcription</keyword>
<name>A0ABT0IBD4_9ACTN</name>
<accession>A0ABT0IBD4</accession>
<dbReference type="SUPFAM" id="SSF46785">
    <property type="entry name" value="Winged helix' DNA-binding domain"/>
    <property type="match status" value="1"/>
</dbReference>
<evidence type="ECO:0000256" key="3">
    <source>
        <dbReference type="ARBA" id="ARBA00023125"/>
    </source>
</evidence>
<keyword evidence="2" id="KW-0805">Transcription regulation</keyword>
<proteinExistence type="inferred from homology"/>
<evidence type="ECO:0000313" key="6">
    <source>
        <dbReference type="EMBL" id="MCK8678623.1"/>
    </source>
</evidence>
<dbReference type="PROSITE" id="PS50931">
    <property type="entry name" value="HTH_LYSR"/>
    <property type="match status" value="1"/>
</dbReference>
<dbReference type="InterPro" id="IPR036388">
    <property type="entry name" value="WH-like_DNA-bd_sf"/>
</dbReference>
<dbReference type="PANTHER" id="PTHR30346:SF30">
    <property type="entry name" value="SMALL NEUTRAL PROTEASE REGULATORY PROTEIN"/>
    <property type="match status" value="1"/>
</dbReference>
<dbReference type="InterPro" id="IPR036390">
    <property type="entry name" value="WH_DNA-bd_sf"/>
</dbReference>
<keyword evidence="3" id="KW-0238">DNA-binding</keyword>
<evidence type="ECO:0000256" key="2">
    <source>
        <dbReference type="ARBA" id="ARBA00023015"/>
    </source>
</evidence>
<dbReference type="InterPro" id="IPR005119">
    <property type="entry name" value="LysR_subst-bd"/>
</dbReference>
<dbReference type="Proteomes" id="UP001522868">
    <property type="component" value="Unassembled WGS sequence"/>
</dbReference>
<evidence type="ECO:0000259" key="5">
    <source>
        <dbReference type="PROSITE" id="PS50931"/>
    </source>
</evidence>
<feature type="domain" description="HTH lysR-type" evidence="5">
    <location>
        <begin position="1"/>
        <end position="23"/>
    </location>
</feature>
<dbReference type="SUPFAM" id="SSF53850">
    <property type="entry name" value="Periplasmic binding protein-like II"/>
    <property type="match status" value="1"/>
</dbReference>
<comment type="similarity">
    <text evidence="1">Belongs to the LysR transcriptional regulatory family.</text>
</comment>
<dbReference type="InterPro" id="IPR000847">
    <property type="entry name" value="LysR_HTH_N"/>
</dbReference>